<proteinExistence type="predicted"/>
<keyword evidence="2" id="KW-1185">Reference proteome</keyword>
<feature type="domain" description="Reverse transcriptase" evidence="1">
    <location>
        <begin position="1"/>
        <end position="98"/>
    </location>
</feature>
<dbReference type="PROSITE" id="PS50878">
    <property type="entry name" value="RT_POL"/>
    <property type="match status" value="1"/>
</dbReference>
<reference evidence="3" key="2">
    <citation type="submission" date="2023-11" db="UniProtKB">
        <authorList>
            <consortium name="WormBaseParasite"/>
        </authorList>
    </citation>
    <scope>IDENTIFICATION</scope>
</reference>
<reference evidence="2" key="1">
    <citation type="submission" date="2022-06" db="EMBL/GenBank/DDBJ databases">
        <authorList>
            <person name="Berger JAMES D."/>
            <person name="Berger JAMES D."/>
        </authorList>
    </citation>
    <scope>NUCLEOTIDE SEQUENCE [LARGE SCALE GENOMIC DNA]</scope>
</reference>
<name>A0AA85IS09_TRIRE</name>
<sequence>MDFTLTHFRDSGIDLLPGNNLTDLEYADDIVLLSGDADEMQSLLSTFSCNIRMFGMRFAPAKCKMMWLQDWTTLTPSLEIGSEVVEYVDRITYLGSTINQRQRVDL</sequence>
<protein>
    <recommendedName>
        <fullName evidence="1">Reverse transcriptase domain-containing protein</fullName>
    </recommendedName>
</protein>
<organism evidence="2 3">
    <name type="scientific">Trichobilharzia regenti</name>
    <name type="common">Nasal bird schistosome</name>
    <dbReference type="NCBI Taxonomy" id="157069"/>
    <lineage>
        <taxon>Eukaryota</taxon>
        <taxon>Metazoa</taxon>
        <taxon>Spiralia</taxon>
        <taxon>Lophotrochozoa</taxon>
        <taxon>Platyhelminthes</taxon>
        <taxon>Trematoda</taxon>
        <taxon>Digenea</taxon>
        <taxon>Strigeidida</taxon>
        <taxon>Schistosomatoidea</taxon>
        <taxon>Schistosomatidae</taxon>
        <taxon>Trichobilharzia</taxon>
    </lineage>
</organism>
<dbReference type="Pfam" id="PF00078">
    <property type="entry name" value="RVT_1"/>
    <property type="match status" value="1"/>
</dbReference>
<evidence type="ECO:0000313" key="3">
    <source>
        <dbReference type="WBParaSite" id="TREG1_106680.1"/>
    </source>
</evidence>
<accession>A0AA85IS09</accession>
<dbReference type="PANTHER" id="PTHR47027:SF20">
    <property type="entry name" value="REVERSE TRANSCRIPTASE-LIKE PROTEIN WITH RNA-DIRECTED DNA POLYMERASE DOMAIN"/>
    <property type="match status" value="1"/>
</dbReference>
<dbReference type="InterPro" id="IPR043502">
    <property type="entry name" value="DNA/RNA_pol_sf"/>
</dbReference>
<evidence type="ECO:0000259" key="1">
    <source>
        <dbReference type="PROSITE" id="PS50878"/>
    </source>
</evidence>
<dbReference type="InterPro" id="IPR000477">
    <property type="entry name" value="RT_dom"/>
</dbReference>
<dbReference type="AlphaFoldDB" id="A0AA85IS09"/>
<dbReference type="WBParaSite" id="TREG1_106680.1">
    <property type="protein sequence ID" value="TREG1_106680.1"/>
    <property type="gene ID" value="TREG1_106680"/>
</dbReference>
<dbReference type="PANTHER" id="PTHR47027">
    <property type="entry name" value="REVERSE TRANSCRIPTASE DOMAIN-CONTAINING PROTEIN"/>
    <property type="match status" value="1"/>
</dbReference>
<dbReference type="Proteomes" id="UP000050795">
    <property type="component" value="Unassembled WGS sequence"/>
</dbReference>
<dbReference type="SUPFAM" id="SSF56672">
    <property type="entry name" value="DNA/RNA polymerases"/>
    <property type="match status" value="1"/>
</dbReference>
<evidence type="ECO:0000313" key="2">
    <source>
        <dbReference type="Proteomes" id="UP000050795"/>
    </source>
</evidence>